<reference evidence="2 3" key="1">
    <citation type="journal article" date="2019" name="Sci. Rep.">
        <title>Orb-weaving spider Araneus ventricosus genome elucidates the spidroin gene catalogue.</title>
        <authorList>
            <person name="Kono N."/>
            <person name="Nakamura H."/>
            <person name="Ohtoshi R."/>
            <person name="Moran D.A.P."/>
            <person name="Shinohara A."/>
            <person name="Yoshida Y."/>
            <person name="Fujiwara M."/>
            <person name="Mori M."/>
            <person name="Tomita M."/>
            <person name="Arakawa K."/>
        </authorList>
    </citation>
    <scope>NUCLEOTIDE SEQUENCE [LARGE SCALE GENOMIC DNA]</scope>
</reference>
<organism evidence="2 3">
    <name type="scientific">Araneus ventricosus</name>
    <name type="common">Orbweaver spider</name>
    <name type="synonym">Epeira ventricosa</name>
    <dbReference type="NCBI Taxonomy" id="182803"/>
    <lineage>
        <taxon>Eukaryota</taxon>
        <taxon>Metazoa</taxon>
        <taxon>Ecdysozoa</taxon>
        <taxon>Arthropoda</taxon>
        <taxon>Chelicerata</taxon>
        <taxon>Arachnida</taxon>
        <taxon>Araneae</taxon>
        <taxon>Araneomorphae</taxon>
        <taxon>Entelegynae</taxon>
        <taxon>Araneoidea</taxon>
        <taxon>Araneidae</taxon>
        <taxon>Araneus</taxon>
    </lineage>
</organism>
<accession>A0A4Y2NG94</accession>
<dbReference type="EMBL" id="BGPR01009167">
    <property type="protein sequence ID" value="GBN38351.1"/>
    <property type="molecule type" value="Genomic_DNA"/>
</dbReference>
<comment type="caution">
    <text evidence="2">The sequence shown here is derived from an EMBL/GenBank/DDBJ whole genome shotgun (WGS) entry which is preliminary data.</text>
</comment>
<dbReference type="AlphaFoldDB" id="A0A4Y2NG94"/>
<gene>
    <name evidence="2" type="ORF">AVEN_123940_1</name>
</gene>
<name>A0A4Y2NG94_ARAVE</name>
<proteinExistence type="predicted"/>
<keyword evidence="3" id="KW-1185">Reference proteome</keyword>
<feature type="region of interest" description="Disordered" evidence="1">
    <location>
        <begin position="79"/>
        <end position="104"/>
    </location>
</feature>
<sequence>MVAPGNISFPDLRIGSLAAYLRLEWPACGDESRLCFLGPSVSDCRVEGRGCGIGSSLCRLFPCLSLSCFLRLQGRANVSPHNVHGNTVSTASFSSSSKGESSLE</sequence>
<evidence type="ECO:0000313" key="3">
    <source>
        <dbReference type="Proteomes" id="UP000499080"/>
    </source>
</evidence>
<evidence type="ECO:0000256" key="1">
    <source>
        <dbReference type="SAM" id="MobiDB-lite"/>
    </source>
</evidence>
<feature type="compositionally biased region" description="Low complexity" evidence="1">
    <location>
        <begin position="89"/>
        <end position="104"/>
    </location>
</feature>
<evidence type="ECO:0000313" key="2">
    <source>
        <dbReference type="EMBL" id="GBN38351.1"/>
    </source>
</evidence>
<protein>
    <submittedName>
        <fullName evidence="2">Uncharacterized protein</fullName>
    </submittedName>
</protein>
<dbReference type="Proteomes" id="UP000499080">
    <property type="component" value="Unassembled WGS sequence"/>
</dbReference>